<comment type="caution">
    <text evidence="7">The sequence shown here is derived from an EMBL/GenBank/DDBJ whole genome shotgun (WGS) entry which is preliminary data.</text>
</comment>
<evidence type="ECO:0000256" key="1">
    <source>
        <dbReference type="ARBA" id="ARBA00008601"/>
    </source>
</evidence>
<dbReference type="AlphaFoldDB" id="A0A9P3PF36"/>
<dbReference type="CDD" id="cd14498">
    <property type="entry name" value="DSP"/>
    <property type="match status" value="1"/>
</dbReference>
<feature type="domain" description="Tyrosine specific protein phosphatases" evidence="6">
    <location>
        <begin position="67"/>
        <end position="124"/>
    </location>
</feature>
<dbReference type="EMBL" id="BRPK01000001">
    <property type="protein sequence ID" value="GLB34384.1"/>
    <property type="molecule type" value="Genomic_DNA"/>
</dbReference>
<dbReference type="InterPro" id="IPR020422">
    <property type="entry name" value="TYR_PHOSPHATASE_DUAL_dom"/>
</dbReference>
<gene>
    <name evidence="7" type="ORF">LshimejAT787_0112680</name>
</gene>
<evidence type="ECO:0000313" key="7">
    <source>
        <dbReference type="EMBL" id="GLB34384.1"/>
    </source>
</evidence>
<feature type="domain" description="Tyrosine-protein phosphatase" evidence="5">
    <location>
        <begin position="7"/>
        <end position="146"/>
    </location>
</feature>
<dbReference type="Pfam" id="PF00782">
    <property type="entry name" value="DSPc"/>
    <property type="match status" value="2"/>
</dbReference>
<dbReference type="GO" id="GO:0004725">
    <property type="term" value="F:protein tyrosine phosphatase activity"/>
    <property type="evidence" value="ECO:0007669"/>
    <property type="project" value="UniProtKB-EC"/>
</dbReference>
<accession>A0A9P3PF36</accession>
<dbReference type="PROSITE" id="PS00383">
    <property type="entry name" value="TYR_PHOSPHATASE_1"/>
    <property type="match status" value="1"/>
</dbReference>
<evidence type="ECO:0000256" key="3">
    <source>
        <dbReference type="ARBA" id="ARBA00022801"/>
    </source>
</evidence>
<evidence type="ECO:0000259" key="5">
    <source>
        <dbReference type="PROSITE" id="PS50054"/>
    </source>
</evidence>
<dbReference type="OrthoDB" id="10252009at2759"/>
<dbReference type="EC" id="3.1.3.48" evidence="2"/>
<organism evidence="7 8">
    <name type="scientific">Lyophyllum shimeji</name>
    <name type="common">Hon-shimeji</name>
    <name type="synonym">Tricholoma shimeji</name>
    <dbReference type="NCBI Taxonomy" id="47721"/>
    <lineage>
        <taxon>Eukaryota</taxon>
        <taxon>Fungi</taxon>
        <taxon>Dikarya</taxon>
        <taxon>Basidiomycota</taxon>
        <taxon>Agaricomycotina</taxon>
        <taxon>Agaricomycetes</taxon>
        <taxon>Agaricomycetidae</taxon>
        <taxon>Agaricales</taxon>
        <taxon>Tricholomatineae</taxon>
        <taxon>Lyophyllaceae</taxon>
        <taxon>Lyophyllum</taxon>
    </lineage>
</organism>
<evidence type="ECO:0000313" key="8">
    <source>
        <dbReference type="Proteomes" id="UP001063166"/>
    </source>
</evidence>
<dbReference type="InterPro" id="IPR000387">
    <property type="entry name" value="Tyr_Pase_dom"/>
</dbReference>
<dbReference type="PANTHER" id="PTHR45848:SF4">
    <property type="entry name" value="DUAL SPECIFICITY PROTEIN PHOSPHATASE 12"/>
    <property type="match status" value="1"/>
</dbReference>
<name>A0A9P3PF36_LYOSH</name>
<reference evidence="7" key="1">
    <citation type="submission" date="2022-07" db="EMBL/GenBank/DDBJ databases">
        <title>The genome of Lyophyllum shimeji provides insight into the initial evolution of ectomycorrhizal fungal genome.</title>
        <authorList>
            <person name="Kobayashi Y."/>
            <person name="Shibata T."/>
            <person name="Hirakawa H."/>
            <person name="Shigenobu S."/>
            <person name="Nishiyama T."/>
            <person name="Yamada A."/>
            <person name="Hasebe M."/>
            <person name="Kawaguchi M."/>
        </authorList>
    </citation>
    <scope>NUCLEOTIDE SEQUENCE</scope>
    <source>
        <strain evidence="7">AT787</strain>
    </source>
</reference>
<dbReference type="SMART" id="SM00195">
    <property type="entry name" value="DSPc"/>
    <property type="match status" value="2"/>
</dbReference>
<evidence type="ECO:0000256" key="2">
    <source>
        <dbReference type="ARBA" id="ARBA00013064"/>
    </source>
</evidence>
<dbReference type="Proteomes" id="UP001063166">
    <property type="component" value="Unassembled WGS sequence"/>
</dbReference>
<dbReference type="Gene3D" id="3.90.190.10">
    <property type="entry name" value="Protein tyrosine phosphatase superfamily"/>
    <property type="match status" value="2"/>
</dbReference>
<evidence type="ECO:0000256" key="4">
    <source>
        <dbReference type="ARBA" id="ARBA00022912"/>
    </source>
</evidence>
<keyword evidence="8" id="KW-1185">Reference proteome</keyword>
<dbReference type="InterPro" id="IPR016130">
    <property type="entry name" value="Tyr_Pase_AS"/>
</dbReference>
<comment type="similarity">
    <text evidence="1">Belongs to the protein-tyrosine phosphatase family. Non-receptor class dual specificity subfamily.</text>
</comment>
<evidence type="ECO:0000259" key="6">
    <source>
        <dbReference type="PROSITE" id="PS50056"/>
    </source>
</evidence>
<dbReference type="GO" id="GO:0008138">
    <property type="term" value="F:protein tyrosine/serine/threonine phosphatase activity"/>
    <property type="evidence" value="ECO:0007669"/>
    <property type="project" value="TreeGrafter"/>
</dbReference>
<keyword evidence="4" id="KW-0904">Protein phosphatase</keyword>
<dbReference type="InterPro" id="IPR029021">
    <property type="entry name" value="Prot-tyrosine_phosphatase-like"/>
</dbReference>
<dbReference type="PROSITE" id="PS50056">
    <property type="entry name" value="TYR_PHOSPHATASE_2"/>
    <property type="match status" value="1"/>
</dbReference>
<dbReference type="PANTHER" id="PTHR45848">
    <property type="entry name" value="DUAL SPECIFICITY PROTEIN PHOSPHATASE 12 FAMILY MEMBER"/>
    <property type="match status" value="1"/>
</dbReference>
<proteinExistence type="inferred from homology"/>
<keyword evidence="3" id="KW-0378">Hydrolase</keyword>
<dbReference type="SUPFAM" id="SSF52799">
    <property type="entry name" value="(Phosphotyrosine protein) phosphatases II"/>
    <property type="match status" value="2"/>
</dbReference>
<dbReference type="PROSITE" id="PS50054">
    <property type="entry name" value="TYR_PHOSPHATASE_DUAL"/>
    <property type="match status" value="1"/>
</dbReference>
<protein>
    <recommendedName>
        <fullName evidence="2">protein-tyrosine-phosphatase</fullName>
        <ecNumber evidence="2">3.1.3.48</ecNumber>
    </recommendedName>
</protein>
<sequence length="385" mass="42329">MTFGLPSFNEIVKGQIYLGNLSAALSPEVKKKLGITHIVSVCPEYPSTGPNHLAIVVEDTEYDNILIHLPKACQFIQSALDRGGRVLVHCVMGVSRSATVVAAYLMKTWKMSRTAAVRWIKQRRAQVHPNYGFIKQLETFAGCKYEPSCANPVYCKWKRQQERDVTQFLNHLVDTTVIIPNELLLSSEFPDDPWQAESLILDSGVTHVLSISPAEIPPATLSSLKQHHHMEIPDQRKDALLVALPGACRSVQDAIKSGGQVLVHSSVESTACIVVCAFLMSARNLSASEAFSQIEDALPLFNPTKSFSRHLELFEACKYRPTSDHPLVKEWVASGTSPTPSPVSGLPNTLGSIAEDIMGETALDMKAFDDALVAIQLRPRKGTSW</sequence>
<dbReference type="InterPro" id="IPR000340">
    <property type="entry name" value="Dual-sp_phosphatase_cat-dom"/>
</dbReference>